<name>A0A0F3MCT9_ORITS</name>
<keyword evidence="1" id="KW-0808">Transferase</keyword>
<dbReference type="PATRIC" id="fig|1359184.3.peg.2678"/>
<protein>
    <submittedName>
        <fullName evidence="1 2">Reverse transcriptase</fullName>
    </submittedName>
</protein>
<dbReference type="GO" id="GO:0003964">
    <property type="term" value="F:RNA-directed DNA polymerase activity"/>
    <property type="evidence" value="ECO:0007669"/>
    <property type="project" value="UniProtKB-KW"/>
</dbReference>
<proteinExistence type="predicted"/>
<accession>A0A0F3MCT9</accession>
<dbReference type="Proteomes" id="UP000244959">
    <property type="component" value="Chromosome I"/>
</dbReference>
<evidence type="ECO:0000313" key="1">
    <source>
        <dbReference type="EMBL" id="KJV53573.1"/>
    </source>
</evidence>
<evidence type="ECO:0000313" key="4">
    <source>
        <dbReference type="Proteomes" id="UP000244959"/>
    </source>
</evidence>
<organism evidence="1 3">
    <name type="scientific">Orientia tsutsugamushi str. Gilliam</name>
    <dbReference type="NCBI Taxonomy" id="1359184"/>
    <lineage>
        <taxon>Bacteria</taxon>
        <taxon>Pseudomonadati</taxon>
        <taxon>Pseudomonadota</taxon>
        <taxon>Alphaproteobacteria</taxon>
        <taxon>Rickettsiales</taxon>
        <taxon>Rickettsiaceae</taxon>
        <taxon>Rickettsieae</taxon>
        <taxon>Orientia</taxon>
    </lineage>
</organism>
<evidence type="ECO:0000313" key="2">
    <source>
        <dbReference type="EMBL" id="SPR07780.1"/>
    </source>
</evidence>
<dbReference type="EMBL" id="LS398551">
    <property type="protein sequence ID" value="SPR07780.1"/>
    <property type="molecule type" value="Genomic_DNA"/>
</dbReference>
<sequence length="51" mass="5719">MKKLADNNLSSVKPIKHVYIPKSNGKSRLLVLAAILDRYSHVVIKSALKPY</sequence>
<keyword evidence="1" id="KW-0548">Nucleotidyltransferase</keyword>
<dbReference type="AlphaFoldDB" id="A0A0F3MCT9"/>
<keyword evidence="1" id="KW-0695">RNA-directed DNA polymerase</keyword>
<dbReference type="Proteomes" id="UP000033769">
    <property type="component" value="Unassembled WGS sequence"/>
</dbReference>
<gene>
    <name evidence="2" type="ORF">GILLIAM_01543</name>
    <name evidence="1" type="ORF">OTSGILL_0654</name>
</gene>
<reference evidence="2" key="3">
    <citation type="submission" date="2018-03" db="EMBL/GenBank/DDBJ databases">
        <authorList>
            <person name="Keele B.F."/>
        </authorList>
    </citation>
    <scope>NUCLEOTIDE SEQUENCE [LARGE SCALE GENOMIC DNA]</scope>
    <source>
        <strain evidence="2">Gilliam</strain>
    </source>
</reference>
<keyword evidence="4" id="KW-1185">Reference proteome</keyword>
<dbReference type="EMBL" id="LANO01000006">
    <property type="protein sequence ID" value="KJV53573.1"/>
    <property type="molecule type" value="Genomic_DNA"/>
</dbReference>
<reference evidence="1 3" key="1">
    <citation type="submission" date="2015-02" db="EMBL/GenBank/DDBJ databases">
        <title>Genome Sequencing of Rickettsiales.</title>
        <authorList>
            <person name="Daugherty S.C."/>
            <person name="Su Q."/>
            <person name="Abolude K."/>
            <person name="Beier-Sexton M."/>
            <person name="Carlyon J.A."/>
            <person name="Carter R."/>
            <person name="Day N.P."/>
            <person name="Dumler S.J."/>
            <person name="Dyachenko V."/>
            <person name="Godinez A."/>
            <person name="Kurtti T.J."/>
            <person name="Lichay M."/>
            <person name="Mullins K.E."/>
            <person name="Ott S."/>
            <person name="Pappas-Brown V."/>
            <person name="Paris D.H."/>
            <person name="Patel P."/>
            <person name="Richards A.L."/>
            <person name="Sadzewicz L."/>
            <person name="Sears K."/>
            <person name="Seidman D."/>
            <person name="Sengamalay N."/>
            <person name="Stenos J."/>
            <person name="Tallon L.J."/>
            <person name="Vincent G."/>
            <person name="Fraser C.M."/>
            <person name="Munderloh U."/>
            <person name="Dunning-Hotopp J.C."/>
        </authorList>
    </citation>
    <scope>NUCLEOTIDE SEQUENCE [LARGE SCALE GENOMIC DNA]</scope>
    <source>
        <strain evidence="1 3">Gilliam</strain>
    </source>
</reference>
<reference evidence="4" key="2">
    <citation type="submission" date="2018-03" db="EMBL/GenBank/DDBJ databases">
        <authorList>
            <person name="Batty M. E."/>
            <person name="Batty M E."/>
        </authorList>
    </citation>
    <scope>NUCLEOTIDE SEQUENCE [LARGE SCALE GENOMIC DNA]</scope>
    <source>
        <strain evidence="4">Gilliam</strain>
    </source>
</reference>
<evidence type="ECO:0000313" key="3">
    <source>
        <dbReference type="Proteomes" id="UP000033769"/>
    </source>
</evidence>